<organism evidence="1 2">
    <name type="scientific">Niabella ginsengisoli</name>
    <dbReference type="NCBI Taxonomy" id="522298"/>
    <lineage>
        <taxon>Bacteria</taxon>
        <taxon>Pseudomonadati</taxon>
        <taxon>Bacteroidota</taxon>
        <taxon>Chitinophagia</taxon>
        <taxon>Chitinophagales</taxon>
        <taxon>Chitinophagaceae</taxon>
        <taxon>Niabella</taxon>
    </lineage>
</organism>
<comment type="caution">
    <text evidence="1">The sequence shown here is derived from an EMBL/GenBank/DDBJ whole genome shotgun (WGS) entry which is preliminary data.</text>
</comment>
<accession>A0ABS9SMC2</accession>
<protein>
    <recommendedName>
        <fullName evidence="3">Roadblock/LC7 domain-containing protein</fullName>
    </recommendedName>
</protein>
<evidence type="ECO:0000313" key="1">
    <source>
        <dbReference type="EMBL" id="MCH5599514.1"/>
    </source>
</evidence>
<name>A0ABS9SMC2_9BACT</name>
<reference evidence="1 2" key="1">
    <citation type="submission" date="2022-02" db="EMBL/GenBank/DDBJ databases">
        <authorList>
            <person name="Min J."/>
        </authorList>
    </citation>
    <scope>NUCLEOTIDE SEQUENCE [LARGE SCALE GENOMIC DNA]</scope>
    <source>
        <strain evidence="1 2">GR10-1</strain>
    </source>
</reference>
<dbReference type="EMBL" id="JAKWBL010000004">
    <property type="protein sequence ID" value="MCH5599514.1"/>
    <property type="molecule type" value="Genomic_DNA"/>
</dbReference>
<gene>
    <name evidence="1" type="ORF">MKP09_17195</name>
</gene>
<keyword evidence="2" id="KW-1185">Reference proteome</keyword>
<dbReference type="RefSeq" id="WP_240831559.1">
    <property type="nucleotide sequence ID" value="NZ_JAKWBL010000004.1"/>
</dbReference>
<proteinExistence type="predicted"/>
<evidence type="ECO:0008006" key="3">
    <source>
        <dbReference type="Google" id="ProtNLM"/>
    </source>
</evidence>
<sequence length="126" mass="14390">MKPNELRLGNLISLAYDPEKYGVVIALDATGMVHLGNKEKVDDIRDVIGLTITEALLEKLGYETTLYTNDHEITLAFTGKRVTVIIDEAITYNLRFFHELQNVVFINTGRELLGPPEFVYHETHEW</sequence>
<evidence type="ECO:0000313" key="2">
    <source>
        <dbReference type="Proteomes" id="UP001202248"/>
    </source>
</evidence>
<dbReference type="Proteomes" id="UP001202248">
    <property type="component" value="Unassembled WGS sequence"/>
</dbReference>